<feature type="transmembrane region" description="Helical" evidence="2">
    <location>
        <begin position="132"/>
        <end position="150"/>
    </location>
</feature>
<keyword evidence="2" id="KW-0812">Transmembrane</keyword>
<proteinExistence type="predicted"/>
<protein>
    <submittedName>
        <fullName evidence="3">Uncharacterized protein</fullName>
    </submittedName>
</protein>
<organism evidence="3 4">
    <name type="scientific">Hibiscus sabdariffa</name>
    <name type="common">roselle</name>
    <dbReference type="NCBI Taxonomy" id="183260"/>
    <lineage>
        <taxon>Eukaryota</taxon>
        <taxon>Viridiplantae</taxon>
        <taxon>Streptophyta</taxon>
        <taxon>Embryophyta</taxon>
        <taxon>Tracheophyta</taxon>
        <taxon>Spermatophyta</taxon>
        <taxon>Magnoliopsida</taxon>
        <taxon>eudicotyledons</taxon>
        <taxon>Gunneridae</taxon>
        <taxon>Pentapetalae</taxon>
        <taxon>rosids</taxon>
        <taxon>malvids</taxon>
        <taxon>Malvales</taxon>
        <taxon>Malvaceae</taxon>
        <taxon>Malvoideae</taxon>
        <taxon>Hibiscus</taxon>
    </lineage>
</organism>
<dbReference type="Proteomes" id="UP001396334">
    <property type="component" value="Unassembled WGS sequence"/>
</dbReference>
<keyword evidence="2" id="KW-1133">Transmembrane helix</keyword>
<name>A0ABR1ZZK6_9ROSI</name>
<evidence type="ECO:0000313" key="3">
    <source>
        <dbReference type="EMBL" id="KAK8486147.1"/>
    </source>
</evidence>
<evidence type="ECO:0000256" key="2">
    <source>
        <dbReference type="SAM" id="Phobius"/>
    </source>
</evidence>
<comment type="caution">
    <text evidence="3">The sequence shown here is derived from an EMBL/GenBank/DDBJ whole genome shotgun (WGS) entry which is preliminary data.</text>
</comment>
<reference evidence="3 4" key="1">
    <citation type="journal article" date="2024" name="G3 (Bethesda)">
        <title>Genome assembly of Hibiscus sabdariffa L. provides insights into metabolisms of medicinal natural products.</title>
        <authorList>
            <person name="Kim T."/>
        </authorList>
    </citation>
    <scope>NUCLEOTIDE SEQUENCE [LARGE SCALE GENOMIC DNA]</scope>
    <source>
        <strain evidence="3">TK-2024</strain>
        <tissue evidence="3">Old leaves</tissue>
    </source>
</reference>
<gene>
    <name evidence="3" type="ORF">V6N11_019970</name>
</gene>
<feature type="transmembrane region" description="Helical" evidence="2">
    <location>
        <begin position="65"/>
        <end position="86"/>
    </location>
</feature>
<accession>A0ABR1ZZK6</accession>
<evidence type="ECO:0000256" key="1">
    <source>
        <dbReference type="SAM" id="MobiDB-lite"/>
    </source>
</evidence>
<dbReference type="EMBL" id="JBBPBN010000455">
    <property type="protein sequence ID" value="KAK8486147.1"/>
    <property type="molecule type" value="Genomic_DNA"/>
</dbReference>
<feature type="transmembrane region" description="Helical" evidence="2">
    <location>
        <begin position="107"/>
        <end position="126"/>
    </location>
</feature>
<evidence type="ECO:0000313" key="4">
    <source>
        <dbReference type="Proteomes" id="UP001396334"/>
    </source>
</evidence>
<keyword evidence="2" id="KW-0472">Membrane</keyword>
<keyword evidence="4" id="KW-1185">Reference proteome</keyword>
<sequence length="218" mass="24837">MFTRRQFLLRSRRLLRPFFAGKDASRALAKMSKNEEDVCANLDGLSEKEMGVPQRLGLLIRDVNLLMVSHGFAALILVIFLIRRVWISMDRALWRRRSSCSKSKTKTHLSVFIACVWDVWLVTNLLVQQLGWFRILSSKALVLIVTWFLTRQLNKLGGITLCLGFNNVACLLGINKIPTTVIMLLPPTADVHSRNKRLKHPKAQSPTVSCDHRKQGCK</sequence>
<feature type="region of interest" description="Disordered" evidence="1">
    <location>
        <begin position="193"/>
        <end position="218"/>
    </location>
</feature>